<proteinExistence type="predicted"/>
<reference evidence="1" key="1">
    <citation type="submission" date="2016-10" db="EMBL/GenBank/DDBJ databases">
        <authorList>
            <person name="de Groot N.N."/>
        </authorList>
    </citation>
    <scope>NUCLEOTIDE SEQUENCE</scope>
</reference>
<sequence length="82" mass="9634">MWLDEFKIALVTKDIQKLETLLENIPTLQSQEEIQQALFLLQQATQLIEQLKTKTKKKMDLLQKNRSFFTTSIPDQKIDLIS</sequence>
<accession>A0A1W1D5N2</accession>
<name>A0A1W1D5N2_9ZZZZ</name>
<evidence type="ECO:0000313" key="1">
    <source>
        <dbReference type="EMBL" id="SFV75898.1"/>
    </source>
</evidence>
<protein>
    <submittedName>
        <fullName evidence="1">Uncharacterized protein</fullName>
    </submittedName>
</protein>
<gene>
    <name evidence="1" type="ORF">MNB_SM-3-828</name>
</gene>
<dbReference type="EMBL" id="FPHP01000048">
    <property type="protein sequence ID" value="SFV75898.1"/>
    <property type="molecule type" value="Genomic_DNA"/>
</dbReference>
<organism evidence="1">
    <name type="scientific">hydrothermal vent metagenome</name>
    <dbReference type="NCBI Taxonomy" id="652676"/>
    <lineage>
        <taxon>unclassified sequences</taxon>
        <taxon>metagenomes</taxon>
        <taxon>ecological metagenomes</taxon>
    </lineage>
</organism>
<dbReference type="AlphaFoldDB" id="A0A1W1D5N2"/>